<dbReference type="Proteomes" id="UP000317422">
    <property type="component" value="Unassembled WGS sequence"/>
</dbReference>
<proteinExistence type="predicted"/>
<evidence type="ECO:0000256" key="1">
    <source>
        <dbReference type="SAM" id="Phobius"/>
    </source>
</evidence>
<name>A0A543NN47_9ACTN</name>
<evidence type="ECO:0008006" key="4">
    <source>
        <dbReference type="Google" id="ProtNLM"/>
    </source>
</evidence>
<evidence type="ECO:0000313" key="3">
    <source>
        <dbReference type="Proteomes" id="UP000317422"/>
    </source>
</evidence>
<sequence length="157" mass="16972">MSGTARRNPSWNPPGARKGLWWFGDGGVMLLLGAGFIGSSFIDYSDRTERADAVVSDRSRQYDQKCDCRETVLYVDYTADGHGYEGVKLEDGGAGNREGDTVTVAYPPGEPMKVVTADMTEEGPYDFMLYPGAATLAASGAFFTTAVVKARRKHRGG</sequence>
<accession>A0A543NN47</accession>
<keyword evidence="1" id="KW-1133">Transmembrane helix</keyword>
<dbReference type="AlphaFoldDB" id="A0A543NN47"/>
<reference evidence="2 3" key="1">
    <citation type="submission" date="2019-06" db="EMBL/GenBank/DDBJ databases">
        <title>Sequencing the genomes of 1000 actinobacteria strains.</title>
        <authorList>
            <person name="Klenk H.-P."/>
        </authorList>
    </citation>
    <scope>NUCLEOTIDE SEQUENCE [LARGE SCALE GENOMIC DNA]</scope>
    <source>
        <strain evidence="2 3">DSM 45015</strain>
    </source>
</reference>
<protein>
    <recommendedName>
        <fullName evidence="4">DUF3592 domain-containing protein</fullName>
    </recommendedName>
</protein>
<feature type="transmembrane region" description="Helical" evidence="1">
    <location>
        <begin position="127"/>
        <end position="148"/>
    </location>
</feature>
<evidence type="ECO:0000313" key="2">
    <source>
        <dbReference type="EMBL" id="TQN33217.1"/>
    </source>
</evidence>
<dbReference type="OrthoDB" id="3436793at2"/>
<comment type="caution">
    <text evidence="2">The sequence shown here is derived from an EMBL/GenBank/DDBJ whole genome shotgun (WGS) entry which is preliminary data.</text>
</comment>
<keyword evidence="1" id="KW-0472">Membrane</keyword>
<organism evidence="2 3">
    <name type="scientific">Haloactinospora alba</name>
    <dbReference type="NCBI Taxonomy" id="405555"/>
    <lineage>
        <taxon>Bacteria</taxon>
        <taxon>Bacillati</taxon>
        <taxon>Actinomycetota</taxon>
        <taxon>Actinomycetes</taxon>
        <taxon>Streptosporangiales</taxon>
        <taxon>Nocardiopsidaceae</taxon>
        <taxon>Haloactinospora</taxon>
    </lineage>
</organism>
<gene>
    <name evidence="2" type="ORF">FHX37_3222</name>
</gene>
<keyword evidence="1" id="KW-0812">Transmembrane</keyword>
<keyword evidence="3" id="KW-1185">Reference proteome</keyword>
<dbReference type="RefSeq" id="WP_141924612.1">
    <property type="nucleotide sequence ID" value="NZ_VFQC01000001.1"/>
</dbReference>
<feature type="transmembrane region" description="Helical" evidence="1">
    <location>
        <begin position="20"/>
        <end position="42"/>
    </location>
</feature>
<dbReference type="EMBL" id="VFQC01000001">
    <property type="protein sequence ID" value="TQN33217.1"/>
    <property type="molecule type" value="Genomic_DNA"/>
</dbReference>